<name>A0A4R6QP25_9BURK</name>
<dbReference type="CDD" id="cd09618">
    <property type="entry name" value="CBM9_like_2"/>
    <property type="match status" value="1"/>
</dbReference>
<proteinExistence type="predicted"/>
<keyword evidence="4" id="KW-1185">Reference proteome</keyword>
<dbReference type="OrthoDB" id="9786766at2"/>
<dbReference type="EMBL" id="SNXS01000002">
    <property type="protein sequence ID" value="TDP72600.1"/>
    <property type="molecule type" value="Genomic_DNA"/>
</dbReference>
<feature type="chain" id="PRO_5020281109" description="DUF5916 domain-containing protein" evidence="1">
    <location>
        <begin position="21"/>
        <end position="777"/>
    </location>
</feature>
<dbReference type="PROSITE" id="PS51257">
    <property type="entry name" value="PROKAR_LIPOPROTEIN"/>
    <property type="match status" value="1"/>
</dbReference>
<gene>
    <name evidence="3" type="ORF">DES47_102345</name>
</gene>
<dbReference type="InterPro" id="IPR045670">
    <property type="entry name" value="DUF5916"/>
</dbReference>
<evidence type="ECO:0000256" key="1">
    <source>
        <dbReference type="SAM" id="SignalP"/>
    </source>
</evidence>
<dbReference type="Proteomes" id="UP000295361">
    <property type="component" value="Unassembled WGS sequence"/>
</dbReference>
<feature type="domain" description="DUF5916" evidence="2">
    <location>
        <begin position="266"/>
        <end position="332"/>
    </location>
</feature>
<dbReference type="InParanoid" id="A0A4R6QP25"/>
<dbReference type="SUPFAM" id="SSF49344">
    <property type="entry name" value="CBD9-like"/>
    <property type="match status" value="1"/>
</dbReference>
<evidence type="ECO:0000313" key="4">
    <source>
        <dbReference type="Proteomes" id="UP000295361"/>
    </source>
</evidence>
<feature type="signal peptide" evidence="1">
    <location>
        <begin position="1"/>
        <end position="20"/>
    </location>
</feature>
<accession>A0A4R6QP25</accession>
<organism evidence="3 4">
    <name type="scientific">Roseateles toxinivorans</name>
    <dbReference type="NCBI Taxonomy" id="270368"/>
    <lineage>
        <taxon>Bacteria</taxon>
        <taxon>Pseudomonadati</taxon>
        <taxon>Pseudomonadota</taxon>
        <taxon>Betaproteobacteria</taxon>
        <taxon>Burkholderiales</taxon>
        <taxon>Sphaerotilaceae</taxon>
        <taxon>Roseateles</taxon>
    </lineage>
</organism>
<evidence type="ECO:0000259" key="2">
    <source>
        <dbReference type="Pfam" id="PF19313"/>
    </source>
</evidence>
<dbReference type="RefSeq" id="WP_133700052.1">
    <property type="nucleotide sequence ID" value="NZ_SNXS01000002.1"/>
</dbReference>
<protein>
    <recommendedName>
        <fullName evidence="2">DUF5916 domain-containing protein</fullName>
    </recommendedName>
</protein>
<dbReference type="AlphaFoldDB" id="A0A4R6QP25"/>
<sequence>MKLNPQALALGLAWAAGACAAAELPYPAGAQPQALRLQAGDVAPRIDGRLDEAIWQRAPVHDAFLQHQPEDRLPAPMRTTVQVVADEHHLIFGIRAYDPRPELIRAQLARRDNVKRDQDFVMVALDAVGQRRSAQFARISAAGVIADGVFTAEDDGEDYAPDFDLEAAVQRLPDGYSVELRWPLASLRFPYANGAPWRLMVARSIPREASLLLVSAPLTKDALSFIAEMQEIGGLGDLAERVREHSFLNISPELTWRATRDRDGAQTRKQSKFTLGAELKWRPRADWVVDATFNPDFSQVELDTPQLAGNTRFALSVPEKRPFFLESTDVIGLGQAVDQGDARGLAAFYSRAITDPEWGVRSTWRGANAEATALSLRDAGGGQILRASAYGTASHEQARVSQATFARGRWQAEALGLGGLVSSRDYGSGQSNRVLGLDGSWRAGAEDQLRGHALFSRTTAGFDVQGAPVAIRAETGHKLWLSWRHSSEDWANTAHIEQISPRFANDNGFVSQSGVRQASLQLNRRVAPESLAPLGEWSRFQVFEAEWQLFLKQISTVRDAAHGVRAGEVVERRIHPGFWFVAARNTDVWAHLSFDQQRAKAGGVLHPLRTLNFGFGSNPAPWLSYLTGELELGRRLDVEADRVGRGANVLLEAKLRLPLPGLPTHWSLELEQRLEQGFVRRPQSERAFTDRAARTLAVLHMSPRDSVRAIMQSTGYQRRAEAALAEEDLQGRSLSLVYQHRLGLGRSFSVGATRASAEPGRQRNTELFAKAVHTFER</sequence>
<evidence type="ECO:0000313" key="3">
    <source>
        <dbReference type="EMBL" id="TDP72600.1"/>
    </source>
</evidence>
<dbReference type="Gene3D" id="2.60.40.1190">
    <property type="match status" value="1"/>
</dbReference>
<comment type="caution">
    <text evidence="3">The sequence shown here is derived from an EMBL/GenBank/DDBJ whole genome shotgun (WGS) entry which is preliminary data.</text>
</comment>
<reference evidence="3 4" key="1">
    <citation type="submission" date="2019-03" db="EMBL/GenBank/DDBJ databases">
        <title>Genomic Encyclopedia of Type Strains, Phase IV (KMG-IV): sequencing the most valuable type-strain genomes for metagenomic binning, comparative biology and taxonomic classification.</title>
        <authorList>
            <person name="Goeker M."/>
        </authorList>
    </citation>
    <scope>NUCLEOTIDE SEQUENCE [LARGE SCALE GENOMIC DNA]</scope>
    <source>
        <strain evidence="3 4">DSM 16998</strain>
    </source>
</reference>
<dbReference type="Pfam" id="PF19313">
    <property type="entry name" value="DUF5916"/>
    <property type="match status" value="1"/>
</dbReference>
<keyword evidence="1" id="KW-0732">Signal</keyword>